<evidence type="ECO:0000313" key="2">
    <source>
        <dbReference type="EMBL" id="RQM14580.1"/>
    </source>
</evidence>
<sequence>MLRGVNQMDDDDESYKTDDELLDDEAFEWRAQPGQHAPNKTRGRLFMAAVMFVSQVFMELGRRSLSVCSPTYRIVYIDRWLVQTIRVSMSSGRKMSMLRLLLALGLAFVLPYLVLTIGRLHFSTGRGRKVSVEDLDDDKIRSCTLVDQVDTLVPERRQMFLREECDRLQMDETELRCENTVQGVDLLPDSIGYVCTRSQLD</sequence>
<protein>
    <recommendedName>
        <fullName evidence="4">SREBP regulating gene protein</fullName>
    </recommendedName>
</protein>
<dbReference type="Proteomes" id="UP000286097">
    <property type="component" value="Unassembled WGS sequence"/>
</dbReference>
<dbReference type="AlphaFoldDB" id="A0A425CC81"/>
<evidence type="ECO:0000256" key="1">
    <source>
        <dbReference type="SAM" id="Phobius"/>
    </source>
</evidence>
<gene>
    <name evidence="2" type="ORF">DD237_006011</name>
</gene>
<reference evidence="2 3" key="1">
    <citation type="submission" date="2018-06" db="EMBL/GenBank/DDBJ databases">
        <title>Comparative genomics of downy mildews reveals potential adaptations to biotrophy.</title>
        <authorList>
            <person name="Fletcher K."/>
            <person name="Klosterman S.J."/>
            <person name="Derevnina L."/>
            <person name="Martin F."/>
            <person name="Koike S."/>
            <person name="Reyes Chin-Wo S."/>
            <person name="Mou B."/>
            <person name="Michelmore R."/>
        </authorList>
    </citation>
    <scope>NUCLEOTIDE SEQUENCE [LARGE SCALE GENOMIC DNA]</scope>
    <source>
        <strain evidence="2 3">R13</strain>
    </source>
</reference>
<dbReference type="EMBL" id="QKXF01000196">
    <property type="protein sequence ID" value="RQM14580.1"/>
    <property type="molecule type" value="Genomic_DNA"/>
</dbReference>
<dbReference type="OrthoDB" id="70142at2759"/>
<organism evidence="2 3">
    <name type="scientific">Peronospora effusa</name>
    <dbReference type="NCBI Taxonomy" id="542832"/>
    <lineage>
        <taxon>Eukaryota</taxon>
        <taxon>Sar</taxon>
        <taxon>Stramenopiles</taxon>
        <taxon>Oomycota</taxon>
        <taxon>Peronosporomycetes</taxon>
        <taxon>Peronosporales</taxon>
        <taxon>Peronosporaceae</taxon>
        <taxon>Peronospora</taxon>
    </lineage>
</organism>
<name>A0A425CC81_9STRA</name>
<keyword evidence="1" id="KW-1133">Transmembrane helix</keyword>
<keyword evidence="1" id="KW-0812">Transmembrane</keyword>
<feature type="transmembrane region" description="Helical" evidence="1">
    <location>
        <begin position="100"/>
        <end position="122"/>
    </location>
</feature>
<keyword evidence="1" id="KW-0472">Membrane</keyword>
<dbReference type="VEuPathDB" id="FungiDB:DD237_006011"/>
<evidence type="ECO:0008006" key="4">
    <source>
        <dbReference type="Google" id="ProtNLM"/>
    </source>
</evidence>
<accession>A0A425CC81</accession>
<comment type="caution">
    <text evidence="2">The sequence shown here is derived from an EMBL/GenBank/DDBJ whole genome shotgun (WGS) entry which is preliminary data.</text>
</comment>
<proteinExistence type="predicted"/>
<evidence type="ECO:0000313" key="3">
    <source>
        <dbReference type="Proteomes" id="UP000286097"/>
    </source>
</evidence>